<dbReference type="PROSITE" id="PS51729">
    <property type="entry name" value="GNAT_YJDJ"/>
    <property type="match status" value="1"/>
</dbReference>
<evidence type="ECO:0000313" key="3">
    <source>
        <dbReference type="Proteomes" id="UP001611075"/>
    </source>
</evidence>
<dbReference type="PANTHER" id="PTHR31435:SF10">
    <property type="entry name" value="BSR4717 PROTEIN"/>
    <property type="match status" value="1"/>
</dbReference>
<dbReference type="InterPro" id="IPR016181">
    <property type="entry name" value="Acyl_CoA_acyltransferase"/>
</dbReference>
<keyword evidence="2" id="KW-0808">Transferase</keyword>
<gene>
    <name evidence="2" type="ORF">ACH4OY_18435</name>
</gene>
<dbReference type="CDD" id="cd04301">
    <property type="entry name" value="NAT_SF"/>
    <property type="match status" value="1"/>
</dbReference>
<evidence type="ECO:0000313" key="2">
    <source>
        <dbReference type="EMBL" id="MFI0794641.1"/>
    </source>
</evidence>
<dbReference type="Gene3D" id="3.40.630.30">
    <property type="match status" value="1"/>
</dbReference>
<comment type="caution">
    <text evidence="2">The sequence shown here is derived from an EMBL/GenBank/DDBJ whole genome shotgun (WGS) entry which is preliminary data.</text>
</comment>
<dbReference type="Proteomes" id="UP001611075">
    <property type="component" value="Unassembled WGS sequence"/>
</dbReference>
<proteinExistence type="predicted"/>
<dbReference type="EMBL" id="JBIRPU010000012">
    <property type="protein sequence ID" value="MFI0794641.1"/>
    <property type="molecule type" value="Genomic_DNA"/>
</dbReference>
<dbReference type="InterPro" id="IPR031165">
    <property type="entry name" value="GNAT_YJDJ"/>
</dbReference>
<dbReference type="GO" id="GO:0016746">
    <property type="term" value="F:acyltransferase activity"/>
    <property type="evidence" value="ECO:0007669"/>
    <property type="project" value="UniProtKB-KW"/>
</dbReference>
<dbReference type="EC" id="2.3.1.-" evidence="2"/>
<dbReference type="SUPFAM" id="SSF55729">
    <property type="entry name" value="Acyl-CoA N-acyltransferases (Nat)"/>
    <property type="match status" value="1"/>
</dbReference>
<reference evidence="2 3" key="1">
    <citation type="submission" date="2024-10" db="EMBL/GenBank/DDBJ databases">
        <title>The Natural Products Discovery Center: Release of the First 8490 Sequenced Strains for Exploring Actinobacteria Biosynthetic Diversity.</title>
        <authorList>
            <person name="Kalkreuter E."/>
            <person name="Kautsar S.A."/>
            <person name="Yang D."/>
            <person name="Bader C.D."/>
            <person name="Teijaro C.N."/>
            <person name="Fluegel L."/>
            <person name="Davis C.M."/>
            <person name="Simpson J.R."/>
            <person name="Lauterbach L."/>
            <person name="Steele A.D."/>
            <person name="Gui C."/>
            <person name="Meng S."/>
            <person name="Li G."/>
            <person name="Viehrig K."/>
            <person name="Ye F."/>
            <person name="Su P."/>
            <person name="Kiefer A.F."/>
            <person name="Nichols A."/>
            <person name="Cepeda A.J."/>
            <person name="Yan W."/>
            <person name="Fan B."/>
            <person name="Jiang Y."/>
            <person name="Adhikari A."/>
            <person name="Zheng C.-J."/>
            <person name="Schuster L."/>
            <person name="Cowan T.M."/>
            <person name="Smanski M.J."/>
            <person name="Chevrette M.G."/>
            <person name="De Carvalho L.P.S."/>
            <person name="Shen B."/>
        </authorList>
    </citation>
    <scope>NUCLEOTIDE SEQUENCE [LARGE SCALE GENOMIC DNA]</scope>
    <source>
        <strain evidence="2 3">NPDC021253</strain>
    </source>
</reference>
<evidence type="ECO:0000259" key="1">
    <source>
        <dbReference type="PROSITE" id="PS51729"/>
    </source>
</evidence>
<protein>
    <submittedName>
        <fullName evidence="2">GNAT family N-acetyltransferase</fullName>
        <ecNumber evidence="2">2.3.1.-</ecNumber>
    </submittedName>
</protein>
<sequence length="111" mass="12281">MPAEPDEPARGPGQNGRVSFLVEDNPARRRFEILVDDALAGFTVYLPRGEVLVFTHTEIDPGFQNMGVGSALVRATLDQVRERGGRVVPRCPFMATFIERHPEYADLVISA</sequence>
<feature type="domain" description="N-acetyltransferase" evidence="1">
    <location>
        <begin position="23"/>
        <end position="109"/>
    </location>
</feature>
<organism evidence="2 3">
    <name type="scientific">Micromonospora rubida</name>
    <dbReference type="NCBI Taxonomy" id="2697657"/>
    <lineage>
        <taxon>Bacteria</taxon>
        <taxon>Bacillati</taxon>
        <taxon>Actinomycetota</taxon>
        <taxon>Actinomycetes</taxon>
        <taxon>Micromonosporales</taxon>
        <taxon>Micromonosporaceae</taxon>
        <taxon>Micromonospora</taxon>
    </lineage>
</organism>
<dbReference type="Pfam" id="PF14542">
    <property type="entry name" value="Acetyltransf_CG"/>
    <property type="match status" value="1"/>
</dbReference>
<dbReference type="RefSeq" id="WP_396681144.1">
    <property type="nucleotide sequence ID" value="NZ_JBIRPU010000012.1"/>
</dbReference>
<keyword evidence="3" id="KW-1185">Reference proteome</keyword>
<dbReference type="PANTHER" id="PTHR31435">
    <property type="entry name" value="PROTEIN NATD1"/>
    <property type="match status" value="1"/>
</dbReference>
<accession>A0ABW7SQ42</accession>
<keyword evidence="2" id="KW-0012">Acyltransferase</keyword>
<dbReference type="InterPro" id="IPR045057">
    <property type="entry name" value="Gcn5-rel_NAT"/>
</dbReference>
<name>A0ABW7SQ42_9ACTN</name>